<dbReference type="GO" id="GO:0020037">
    <property type="term" value="F:heme binding"/>
    <property type="evidence" value="ECO:0007669"/>
    <property type="project" value="InterPro"/>
</dbReference>
<evidence type="ECO:0000256" key="4">
    <source>
        <dbReference type="PROSITE-ProRule" id="PRU00433"/>
    </source>
</evidence>
<dbReference type="Proteomes" id="UP000035762">
    <property type="component" value="Unassembled WGS sequence"/>
</dbReference>
<evidence type="ECO:0000256" key="1">
    <source>
        <dbReference type="ARBA" id="ARBA00022617"/>
    </source>
</evidence>
<dbReference type="AlphaFoldDB" id="A0A090MJ51"/>
<gene>
    <name evidence="8" type="ORF">BN961_00893</name>
</gene>
<feature type="chain" id="PRO_5001859885" evidence="6">
    <location>
        <begin position="39"/>
        <end position="133"/>
    </location>
</feature>
<evidence type="ECO:0000256" key="3">
    <source>
        <dbReference type="ARBA" id="ARBA00023004"/>
    </source>
</evidence>
<dbReference type="InterPro" id="IPR036909">
    <property type="entry name" value="Cyt_c-like_dom_sf"/>
</dbReference>
<proteinExistence type="predicted"/>
<keyword evidence="1 4" id="KW-0349">Heme</keyword>
<evidence type="ECO:0000256" key="5">
    <source>
        <dbReference type="SAM" id="MobiDB-lite"/>
    </source>
</evidence>
<organism evidence="8 9">
    <name type="scientific">Afipia felis</name>
    <name type="common">Cat scratch disease bacillus</name>
    <dbReference type="NCBI Taxonomy" id="1035"/>
    <lineage>
        <taxon>Bacteria</taxon>
        <taxon>Pseudomonadati</taxon>
        <taxon>Pseudomonadota</taxon>
        <taxon>Alphaproteobacteria</taxon>
        <taxon>Hyphomicrobiales</taxon>
        <taxon>Nitrobacteraceae</taxon>
        <taxon>Afipia</taxon>
    </lineage>
</organism>
<dbReference type="Gene3D" id="1.10.760.10">
    <property type="entry name" value="Cytochrome c-like domain"/>
    <property type="match status" value="1"/>
</dbReference>
<dbReference type="Pfam" id="PF13442">
    <property type="entry name" value="Cytochrome_CBB3"/>
    <property type="match status" value="1"/>
</dbReference>
<keyword evidence="3 4" id="KW-0408">Iron</keyword>
<feature type="compositionally biased region" description="Basic and acidic residues" evidence="5">
    <location>
        <begin position="71"/>
        <end position="80"/>
    </location>
</feature>
<feature type="domain" description="Cytochrome c" evidence="7">
    <location>
        <begin position="37"/>
        <end position="129"/>
    </location>
</feature>
<name>A0A090MJ51_AFIFE</name>
<keyword evidence="6" id="KW-0732">Signal</keyword>
<accession>A0A090MJ51</accession>
<evidence type="ECO:0000259" key="7">
    <source>
        <dbReference type="PROSITE" id="PS51007"/>
    </source>
</evidence>
<feature type="signal peptide" evidence="6">
    <location>
        <begin position="1"/>
        <end position="38"/>
    </location>
</feature>
<evidence type="ECO:0000256" key="2">
    <source>
        <dbReference type="ARBA" id="ARBA00022723"/>
    </source>
</evidence>
<evidence type="ECO:0000313" key="8">
    <source>
        <dbReference type="EMBL" id="CEG07501.1"/>
    </source>
</evidence>
<keyword evidence="2 4" id="KW-0479">Metal-binding</keyword>
<comment type="caution">
    <text evidence="8">The sequence shown here is derived from an EMBL/GenBank/DDBJ whole genome shotgun (WGS) entry which is preliminary data.</text>
</comment>
<dbReference type="GO" id="GO:0009055">
    <property type="term" value="F:electron transfer activity"/>
    <property type="evidence" value="ECO:0007669"/>
    <property type="project" value="InterPro"/>
</dbReference>
<dbReference type="STRING" id="1035.BN961_00893"/>
<dbReference type="PROSITE" id="PS51007">
    <property type="entry name" value="CYTC"/>
    <property type="match status" value="1"/>
</dbReference>
<dbReference type="RefSeq" id="WP_197083201.1">
    <property type="nucleotide sequence ID" value="NZ_CCAZ020000001.1"/>
</dbReference>
<reference evidence="8 9" key="1">
    <citation type="journal article" date="2014" name="Genome Announc.">
        <title>Genome Sequence of Afipia felis Strain 76713, Isolated in Hospital Water Using an Amoeba Co-Culture Procedure.</title>
        <authorList>
            <person name="Benamar S."/>
            <person name="La Scola B."/>
            <person name="Croce O."/>
        </authorList>
    </citation>
    <scope>NUCLEOTIDE SEQUENCE [LARGE SCALE GENOMIC DNA]</scope>
    <source>
        <strain evidence="8 9">76713</strain>
    </source>
</reference>
<sequence length="133" mass="14301">MSTFANHPAPATRSWKSLALIPALAAAALLLTPEIGRADPPIDQVYNVYCAQCHGLKRNGTGVNLPGLSVRPRDHTDSKGMGDTPDDELYKAIKEGGLAVNKSVLMPSWGAVLSDKQITEMVKYLRTVCHCGK</sequence>
<dbReference type="EMBL" id="CCAZ020000001">
    <property type="protein sequence ID" value="CEG07501.1"/>
    <property type="molecule type" value="Genomic_DNA"/>
</dbReference>
<dbReference type="SUPFAM" id="SSF46626">
    <property type="entry name" value="Cytochrome c"/>
    <property type="match status" value="1"/>
</dbReference>
<evidence type="ECO:0000256" key="6">
    <source>
        <dbReference type="SAM" id="SignalP"/>
    </source>
</evidence>
<keyword evidence="9" id="KW-1185">Reference proteome</keyword>
<evidence type="ECO:0000313" key="9">
    <source>
        <dbReference type="Proteomes" id="UP000035762"/>
    </source>
</evidence>
<feature type="region of interest" description="Disordered" evidence="5">
    <location>
        <begin position="64"/>
        <end position="85"/>
    </location>
</feature>
<dbReference type="GO" id="GO:0046872">
    <property type="term" value="F:metal ion binding"/>
    <property type="evidence" value="ECO:0007669"/>
    <property type="project" value="UniProtKB-KW"/>
</dbReference>
<dbReference type="InterPro" id="IPR009056">
    <property type="entry name" value="Cyt_c-like_dom"/>
</dbReference>
<protein>
    <submittedName>
        <fullName evidence="8">Bifunctional cbb3-type cytochrome c oxidase subunit II/cytochrome c</fullName>
    </submittedName>
</protein>